<dbReference type="RefSeq" id="WP_163496826.1">
    <property type="nucleotide sequence ID" value="NZ_CP048711.1"/>
</dbReference>
<protein>
    <recommendedName>
        <fullName evidence="2">Acyl-CoA dehydrogenase/oxidase C-terminal domain-containing protein</fullName>
    </recommendedName>
</protein>
<keyword evidence="1" id="KW-0285">Flavoprotein</keyword>
<proteinExistence type="predicted"/>
<evidence type="ECO:0000313" key="4">
    <source>
        <dbReference type="Proteomes" id="UP000477680"/>
    </source>
</evidence>
<name>A0A6C0U7S2_9GAMM</name>
<keyword evidence="4" id="KW-1185">Reference proteome</keyword>
<dbReference type="SUPFAM" id="SSF47203">
    <property type="entry name" value="Acyl-CoA dehydrogenase C-terminal domain-like"/>
    <property type="match status" value="1"/>
</dbReference>
<sequence length="66" mass="7750">MLVRLHRQYRVLDDGAGYMPKWRCTEHQGEVLDECLQFFRGYGYMAEYPAADLYADPRVHAFTPPP</sequence>
<dbReference type="Proteomes" id="UP000477680">
    <property type="component" value="Chromosome"/>
</dbReference>
<dbReference type="AlphaFoldDB" id="A0A6C0U7S2"/>
<dbReference type="Pfam" id="PF00441">
    <property type="entry name" value="Acyl-CoA_dh_1"/>
    <property type="match status" value="1"/>
</dbReference>
<organism evidence="3 4">
    <name type="scientific">Kineobactrum salinum</name>
    <dbReference type="NCBI Taxonomy" id="2708301"/>
    <lineage>
        <taxon>Bacteria</taxon>
        <taxon>Pseudomonadati</taxon>
        <taxon>Pseudomonadota</taxon>
        <taxon>Gammaproteobacteria</taxon>
        <taxon>Cellvibrionales</taxon>
        <taxon>Halieaceae</taxon>
        <taxon>Kineobactrum</taxon>
    </lineage>
</organism>
<dbReference type="KEGG" id="kim:G3T16_20390"/>
<dbReference type="GO" id="GO:0016627">
    <property type="term" value="F:oxidoreductase activity, acting on the CH-CH group of donors"/>
    <property type="evidence" value="ECO:0007669"/>
    <property type="project" value="InterPro"/>
</dbReference>
<gene>
    <name evidence="3" type="ORF">G3T16_20390</name>
</gene>
<evidence type="ECO:0000259" key="2">
    <source>
        <dbReference type="Pfam" id="PF00441"/>
    </source>
</evidence>
<accession>A0A6C0U7S2</accession>
<dbReference type="Gene3D" id="1.20.140.10">
    <property type="entry name" value="Butyryl-CoA Dehydrogenase, subunit A, domain 3"/>
    <property type="match status" value="1"/>
</dbReference>
<dbReference type="InterPro" id="IPR036250">
    <property type="entry name" value="AcylCo_DH-like_C"/>
</dbReference>
<evidence type="ECO:0000256" key="1">
    <source>
        <dbReference type="ARBA" id="ARBA00022630"/>
    </source>
</evidence>
<reference evidence="3 4" key="1">
    <citation type="submission" date="2020-02" db="EMBL/GenBank/DDBJ databases">
        <title>Genome sequencing for Kineobactrum sp. M2.</title>
        <authorList>
            <person name="Park S.-J."/>
        </authorList>
    </citation>
    <scope>NUCLEOTIDE SEQUENCE [LARGE SCALE GENOMIC DNA]</scope>
    <source>
        <strain evidence="3 4">M2</strain>
    </source>
</reference>
<evidence type="ECO:0000313" key="3">
    <source>
        <dbReference type="EMBL" id="QIB67399.1"/>
    </source>
</evidence>
<dbReference type="InterPro" id="IPR009075">
    <property type="entry name" value="AcylCo_DH/oxidase_C"/>
</dbReference>
<dbReference type="EMBL" id="CP048711">
    <property type="protein sequence ID" value="QIB67399.1"/>
    <property type="molecule type" value="Genomic_DNA"/>
</dbReference>
<feature type="domain" description="Acyl-CoA dehydrogenase/oxidase C-terminal" evidence="2">
    <location>
        <begin position="14"/>
        <end position="61"/>
    </location>
</feature>